<gene>
    <name evidence="2" type="ORF">BOTCAL_0087g00020</name>
</gene>
<organism evidence="2 3">
    <name type="scientific">Botryotinia calthae</name>
    <dbReference type="NCBI Taxonomy" id="38488"/>
    <lineage>
        <taxon>Eukaryota</taxon>
        <taxon>Fungi</taxon>
        <taxon>Dikarya</taxon>
        <taxon>Ascomycota</taxon>
        <taxon>Pezizomycotina</taxon>
        <taxon>Leotiomycetes</taxon>
        <taxon>Helotiales</taxon>
        <taxon>Sclerotiniaceae</taxon>
        <taxon>Botryotinia</taxon>
    </lineage>
</organism>
<accession>A0A4Y8D9G9</accession>
<dbReference type="EMBL" id="PHWZ01000087">
    <property type="protein sequence ID" value="TEY71735.1"/>
    <property type="molecule type" value="Genomic_DNA"/>
</dbReference>
<evidence type="ECO:0000313" key="2">
    <source>
        <dbReference type="EMBL" id="TEY71735.1"/>
    </source>
</evidence>
<dbReference type="OrthoDB" id="3553514at2759"/>
<dbReference type="AlphaFoldDB" id="A0A4Y8D9G9"/>
<name>A0A4Y8D9G9_9HELO</name>
<sequence length="137" mass="15302">MVRSKSQDIRKISTRAAQSQAMPSNNRELNQTSGVAFKRTIPGTKGVIANATKRFHHGTWIEPSAKESDLDCSPTDQQSIFAHSFSLGDSLVSQKVENKMFKLLPKKFKETEKTEVKEKISKASIINPKTMNLPEPD</sequence>
<feature type="compositionally biased region" description="Polar residues" evidence="1">
    <location>
        <begin position="15"/>
        <end position="34"/>
    </location>
</feature>
<reference evidence="2 3" key="1">
    <citation type="submission" date="2017-11" db="EMBL/GenBank/DDBJ databases">
        <title>Comparative genomics of Botrytis spp.</title>
        <authorList>
            <person name="Valero-Jimenez C.A."/>
            <person name="Tapia P."/>
            <person name="Veloso J."/>
            <person name="Silva-Moreno E."/>
            <person name="Staats M."/>
            <person name="Valdes J.H."/>
            <person name="Van Kan J.A.L."/>
        </authorList>
    </citation>
    <scope>NUCLEOTIDE SEQUENCE [LARGE SCALE GENOMIC DNA]</scope>
    <source>
        <strain evidence="2 3">MUCL2830</strain>
    </source>
</reference>
<evidence type="ECO:0000256" key="1">
    <source>
        <dbReference type="SAM" id="MobiDB-lite"/>
    </source>
</evidence>
<feature type="region of interest" description="Disordered" evidence="1">
    <location>
        <begin position="1"/>
        <end position="34"/>
    </location>
</feature>
<dbReference type="Proteomes" id="UP000297299">
    <property type="component" value="Unassembled WGS sequence"/>
</dbReference>
<keyword evidence="3" id="KW-1185">Reference proteome</keyword>
<comment type="caution">
    <text evidence="2">The sequence shown here is derived from an EMBL/GenBank/DDBJ whole genome shotgun (WGS) entry which is preliminary data.</text>
</comment>
<protein>
    <submittedName>
        <fullName evidence="2">Uncharacterized protein</fullName>
    </submittedName>
</protein>
<feature type="compositionally biased region" description="Basic and acidic residues" evidence="1">
    <location>
        <begin position="1"/>
        <end position="11"/>
    </location>
</feature>
<proteinExistence type="predicted"/>
<evidence type="ECO:0000313" key="3">
    <source>
        <dbReference type="Proteomes" id="UP000297299"/>
    </source>
</evidence>